<evidence type="ECO:0000313" key="3">
    <source>
        <dbReference type="Proteomes" id="UP000033648"/>
    </source>
</evidence>
<gene>
    <name evidence="2" type="ORF">JF69_02080</name>
</gene>
<dbReference type="SUPFAM" id="SSF53448">
    <property type="entry name" value="Nucleotide-diphospho-sugar transferases"/>
    <property type="match status" value="4"/>
</dbReference>
<dbReference type="PANTHER" id="PTHR43685:SF2">
    <property type="entry name" value="GLYCOSYLTRANSFERASE 2-LIKE DOMAIN-CONTAINING PROTEIN"/>
    <property type="match status" value="1"/>
</dbReference>
<dbReference type="PANTHER" id="PTHR43685">
    <property type="entry name" value="GLYCOSYLTRANSFERASE"/>
    <property type="match status" value="1"/>
</dbReference>
<dbReference type="Proteomes" id="UP000033648">
    <property type="component" value="Unassembled WGS sequence"/>
</dbReference>
<dbReference type="InterPro" id="IPR001173">
    <property type="entry name" value="Glyco_trans_2-like"/>
</dbReference>
<dbReference type="Gene3D" id="3.90.550.10">
    <property type="entry name" value="Spore Coat Polysaccharide Biosynthesis Protein SpsA, Chain A"/>
    <property type="match status" value="4"/>
</dbReference>
<dbReference type="InterPro" id="IPR050834">
    <property type="entry name" value="Glycosyltransf_2"/>
</dbReference>
<dbReference type="InterPro" id="IPR029044">
    <property type="entry name" value="Nucleotide-diphossugar_trans"/>
</dbReference>
<dbReference type="PATRIC" id="fig|1684.4.peg.226"/>
<dbReference type="CDD" id="cd04184">
    <property type="entry name" value="GT2_RfbC_Mx_like"/>
    <property type="match status" value="2"/>
</dbReference>
<proteinExistence type="predicted"/>
<name>A0A0F4L1H5_9BIFI</name>
<dbReference type="EMBL" id="JWME01000004">
    <property type="protein sequence ID" value="KJY52515.1"/>
    <property type="molecule type" value="Genomic_DNA"/>
</dbReference>
<dbReference type="Pfam" id="PF00535">
    <property type="entry name" value="Glycos_transf_2"/>
    <property type="match status" value="3"/>
</dbReference>
<feature type="domain" description="Glycosyltransferase 2-like" evidence="1">
    <location>
        <begin position="831"/>
        <end position="991"/>
    </location>
</feature>
<protein>
    <submittedName>
        <fullName evidence="2">Glycosyltransferase, group 2 family protein</fullName>
    </submittedName>
</protein>
<feature type="domain" description="Glycosyltransferase 2-like" evidence="1">
    <location>
        <begin position="180"/>
        <end position="338"/>
    </location>
</feature>
<evidence type="ECO:0000259" key="1">
    <source>
        <dbReference type="Pfam" id="PF00535"/>
    </source>
</evidence>
<sequence length="1363" mass="154287">MIVHSATNYEISIEDLVRNPTAGTVTVSGWAVDTYRRIELGMRSKDKDVTVERQARPDITTTFELESSARPGFAAVVPADKKSFSLFFMINGAERPIQIDLSRLEQRLRKDRKRQRLKQIAYRLIRDSFSANVRALLKHLKRKVTKRQKFYDEWIRTHEVENPETAKRAIEGFAEKPLISIVIPVYNVDEQWLRKCVDSMRGQWYSNWELCLADDHSSNGSVQTLLKDISASDPRIHAVFREKNGGIAAATNSAIELAKGQYIGFMDNDDELAPNALYEVVVAINSDPTIDFIYTDEDKITEKGIRFDPFFKPDFSPHLLLSHNYITHFVTVSRALLQKVGGLNPAFDGSQDYDFVLRATEQAKKVHHIPQIMYHWRTLSSSVAGDPRSKMYAYKAGKSALENALERRGIDGNVSMLDNLGTYKIDYHGEIPSVAVVASGYSKEKLHELEDRTDYPRVKFVPTGGKSCDEVACGCDEDLLVFLDRKSPKRTDWLIEMVNYIRDNKVGVVGGKIMDDQGRVANVGVTLRAMKAGRPFEMRGDWDQGIGYYFRDLLPRDMFAVTEDCMVTRRQDFERMRGFDESLPAGLQGIDYCARLQQEHGLTTLWQPYSLFVDKTENLTEISRDDLDRYLAAHKDLVDPFASAFFPSLEPGHAPVEGSIDQILISSDSSAITVTGWAADLEAHEPALIDISPDENVRLEKMERVLRPDVNMAMAMPIDSELGFKVRIGLPDGLAAFRSERPALVFSGPSGQVSMALKVPHSRAMSRSEDLLRRAAAIRHPRRLARRISDRFLAPRRQKKAYRKLIARTEHYDRAVVESNIEGFAYKPLISILVPVYNVEPRWLRACVDSVRNQYYSNWELCLADDCSTDPRVAEVLKQLSTEDERIKVVFRTENGHISRATNSALDVATGEFIALVDNDDELPPQALFEVVKRLNAKPETDLVYSDEDKVDEQGHRFDPHFKPDYEPDLLLSTNYISHLGVYRRSIVNKIGGFRTGYEGSQDYDMLLRFIEQTESSRIQHIAKVLYHWRTLPTSTASSSGAKDYASEAGVRALRSAMGRRGIDAEVVSAGPSGIYDVHYGIDSSALVSVIIPTKDGYDNIERCMDSLIGKTQYPNYEVLIADNGSRNPAMKKLYARYKERLGDRFRVLELDIPFNFSRINNLAAREARGEYLLFLNDDTQVISPLWMTRMVSFAQLQRVGVVGAKLYYPVNTIQHAGIVLGLGGVAGHIMVGTPRTHLGYFGRLVENVNYYAVTAACCMVKAKDFHAVSGFDEDLAIAYNDVDLCVRIHDQLGKDNVWAHEAELYHFESVTRGSDAKDKQKRARLEKESEAFQRKHADAVENDPYYNPNLSRTSGNFWIRED</sequence>
<reference evidence="2 3" key="1">
    <citation type="submission" date="2014-12" db="EMBL/GenBank/DDBJ databases">
        <title>Comparative genomics of the lactic acid bacteria isolated from the honey bee gut.</title>
        <authorList>
            <person name="Ellegaard K.M."/>
            <person name="Tamarit D."/>
            <person name="Javelind E."/>
            <person name="Olofsson T."/>
            <person name="Andersson S.G."/>
            <person name="Vasquez A."/>
        </authorList>
    </citation>
    <scope>NUCLEOTIDE SEQUENCE [LARGE SCALE GENOMIC DNA]</scope>
    <source>
        <strain evidence="2 3">Bin2</strain>
    </source>
</reference>
<dbReference type="CDD" id="cd04186">
    <property type="entry name" value="GT_2_like_c"/>
    <property type="match status" value="1"/>
</dbReference>
<accession>A0A0F4L1H5</accession>
<organism evidence="2 3">
    <name type="scientific">Bifidobacterium asteroides</name>
    <dbReference type="NCBI Taxonomy" id="1684"/>
    <lineage>
        <taxon>Bacteria</taxon>
        <taxon>Bacillati</taxon>
        <taxon>Actinomycetota</taxon>
        <taxon>Actinomycetes</taxon>
        <taxon>Bifidobacteriales</taxon>
        <taxon>Bifidobacteriaceae</taxon>
        <taxon>Bifidobacterium</taxon>
    </lineage>
</organism>
<comment type="caution">
    <text evidence="2">The sequence shown here is derived from an EMBL/GenBank/DDBJ whole genome shotgun (WGS) entry which is preliminary data.</text>
</comment>
<dbReference type="GO" id="GO:0016740">
    <property type="term" value="F:transferase activity"/>
    <property type="evidence" value="ECO:0007669"/>
    <property type="project" value="UniProtKB-KW"/>
</dbReference>
<dbReference type="OrthoDB" id="9788101at2"/>
<feature type="domain" description="Glycosyltransferase 2-like" evidence="1">
    <location>
        <begin position="1089"/>
        <end position="1209"/>
    </location>
</feature>
<evidence type="ECO:0000313" key="2">
    <source>
        <dbReference type="EMBL" id="KJY52515.1"/>
    </source>
</evidence>